<dbReference type="GO" id="GO:0042286">
    <property type="term" value="F:glutamate-1-semialdehyde 2,1-aminomutase activity"/>
    <property type="evidence" value="ECO:0007669"/>
    <property type="project" value="UniProtKB-UniRule"/>
</dbReference>
<name>A0A975GKU8_9BACT</name>
<dbReference type="EC" id="5.4.3.8" evidence="7"/>
<dbReference type="Pfam" id="PF00202">
    <property type="entry name" value="Aminotran_3"/>
    <property type="match status" value="1"/>
</dbReference>
<evidence type="ECO:0000256" key="3">
    <source>
        <dbReference type="ARBA" id="ARBA00008981"/>
    </source>
</evidence>
<evidence type="ECO:0000256" key="5">
    <source>
        <dbReference type="ARBA" id="ARBA00023235"/>
    </source>
</evidence>
<reference evidence="8" key="1">
    <citation type="journal article" date="2021" name="Microb. Physiol.">
        <title>Proteogenomic Insights into the Physiology of Marine, Sulfate-Reducing, Filamentous Desulfonema limicola and Desulfonema magnum.</title>
        <authorList>
            <person name="Schnaars V."/>
            <person name="Wohlbrand L."/>
            <person name="Scheve S."/>
            <person name="Hinrichs C."/>
            <person name="Reinhardt R."/>
            <person name="Rabus R."/>
        </authorList>
    </citation>
    <scope>NUCLEOTIDE SEQUENCE</scope>
    <source>
        <strain evidence="8">4be13</strain>
    </source>
</reference>
<dbReference type="Gene3D" id="3.40.640.10">
    <property type="entry name" value="Type I PLP-dependent aspartate aminotransferase-like (Major domain)"/>
    <property type="match status" value="1"/>
</dbReference>
<dbReference type="KEGG" id="dmm:dnm_001560"/>
<evidence type="ECO:0000256" key="6">
    <source>
        <dbReference type="ARBA" id="ARBA00023244"/>
    </source>
</evidence>
<keyword evidence="9" id="KW-1185">Reference proteome</keyword>
<dbReference type="AlphaFoldDB" id="A0A975GKU8"/>
<dbReference type="InterPro" id="IPR049704">
    <property type="entry name" value="Aminotrans_3_PPA_site"/>
</dbReference>
<keyword evidence="4 7" id="KW-0663">Pyridoxal phosphate</keyword>
<evidence type="ECO:0000313" key="8">
    <source>
        <dbReference type="EMBL" id="QTA84163.1"/>
    </source>
</evidence>
<organism evidence="8 9">
    <name type="scientific">Desulfonema magnum</name>
    <dbReference type="NCBI Taxonomy" id="45655"/>
    <lineage>
        <taxon>Bacteria</taxon>
        <taxon>Pseudomonadati</taxon>
        <taxon>Thermodesulfobacteriota</taxon>
        <taxon>Desulfobacteria</taxon>
        <taxon>Desulfobacterales</taxon>
        <taxon>Desulfococcaceae</taxon>
        <taxon>Desulfonema</taxon>
    </lineage>
</organism>
<dbReference type="PROSITE" id="PS00600">
    <property type="entry name" value="AA_TRANSFER_CLASS_3"/>
    <property type="match status" value="1"/>
</dbReference>
<gene>
    <name evidence="7 8" type="primary">hemL</name>
    <name evidence="8" type="ORF">dnm_001560</name>
</gene>
<dbReference type="InterPro" id="IPR015424">
    <property type="entry name" value="PyrdxlP-dep_Trfase"/>
</dbReference>
<evidence type="ECO:0000313" key="9">
    <source>
        <dbReference type="Proteomes" id="UP000663722"/>
    </source>
</evidence>
<comment type="cofactor">
    <cofactor evidence="1 7">
        <name>pyridoxal 5'-phosphate</name>
        <dbReference type="ChEBI" id="CHEBI:597326"/>
    </cofactor>
</comment>
<evidence type="ECO:0000256" key="7">
    <source>
        <dbReference type="HAMAP-Rule" id="MF_00375"/>
    </source>
</evidence>
<dbReference type="InterPro" id="IPR015422">
    <property type="entry name" value="PyrdxlP-dep_Trfase_small"/>
</dbReference>
<dbReference type="GO" id="GO:0030170">
    <property type="term" value="F:pyridoxal phosphate binding"/>
    <property type="evidence" value="ECO:0007669"/>
    <property type="project" value="InterPro"/>
</dbReference>
<comment type="similarity">
    <text evidence="3 7">Belongs to the class-III pyridoxal-phosphate-dependent aminotransferase family. HemL subfamily.</text>
</comment>
<dbReference type="InterPro" id="IPR015421">
    <property type="entry name" value="PyrdxlP-dep_Trfase_major"/>
</dbReference>
<dbReference type="GO" id="GO:0005737">
    <property type="term" value="C:cytoplasm"/>
    <property type="evidence" value="ECO:0007669"/>
    <property type="project" value="UniProtKB-SubCell"/>
</dbReference>
<dbReference type="Gene3D" id="3.90.1150.10">
    <property type="entry name" value="Aspartate Aminotransferase, domain 1"/>
    <property type="match status" value="1"/>
</dbReference>
<dbReference type="CDD" id="cd00610">
    <property type="entry name" value="OAT_like"/>
    <property type="match status" value="1"/>
</dbReference>
<dbReference type="RefSeq" id="WP_207680765.1">
    <property type="nucleotide sequence ID" value="NZ_CP061800.1"/>
</dbReference>
<proteinExistence type="inferred from homology"/>
<protein>
    <recommendedName>
        <fullName evidence="7">Glutamate-1-semialdehyde 2,1-aminomutase</fullName>
        <shortName evidence="7">GSA</shortName>
        <ecNumber evidence="7">5.4.3.8</ecNumber>
    </recommendedName>
    <alternativeName>
        <fullName evidence="7">Glutamate-1-semialdehyde aminotransferase</fullName>
        <shortName evidence="7">GSA-AT</shortName>
    </alternativeName>
</protein>
<evidence type="ECO:0000256" key="2">
    <source>
        <dbReference type="ARBA" id="ARBA00004819"/>
    </source>
</evidence>
<dbReference type="HAMAP" id="MF_00375">
    <property type="entry name" value="HemL_aminotrans_3"/>
    <property type="match status" value="1"/>
</dbReference>
<dbReference type="PANTHER" id="PTHR43713:SF3">
    <property type="entry name" value="GLUTAMATE-1-SEMIALDEHYDE 2,1-AMINOMUTASE 1, CHLOROPLASTIC-RELATED"/>
    <property type="match status" value="1"/>
</dbReference>
<dbReference type="PANTHER" id="PTHR43713">
    <property type="entry name" value="GLUTAMATE-1-SEMIALDEHYDE 2,1-AMINOMUTASE"/>
    <property type="match status" value="1"/>
</dbReference>
<dbReference type="Proteomes" id="UP000663722">
    <property type="component" value="Chromosome"/>
</dbReference>
<keyword evidence="7" id="KW-0963">Cytoplasm</keyword>
<evidence type="ECO:0000256" key="1">
    <source>
        <dbReference type="ARBA" id="ARBA00001933"/>
    </source>
</evidence>
<dbReference type="NCBIfam" id="NF000818">
    <property type="entry name" value="PRK00062.1"/>
    <property type="match status" value="1"/>
</dbReference>
<dbReference type="GO" id="GO:0006782">
    <property type="term" value="P:protoporphyrinogen IX biosynthetic process"/>
    <property type="evidence" value="ECO:0007669"/>
    <property type="project" value="UniProtKB-UniRule"/>
</dbReference>
<dbReference type="SUPFAM" id="SSF53383">
    <property type="entry name" value="PLP-dependent transferases"/>
    <property type="match status" value="1"/>
</dbReference>
<comment type="subcellular location">
    <subcellularLocation>
        <location evidence="7">Cytoplasm</location>
    </subcellularLocation>
</comment>
<dbReference type="InterPro" id="IPR004639">
    <property type="entry name" value="4pyrrol_synth_GluAld_NH2Trfase"/>
</dbReference>
<dbReference type="NCBIfam" id="TIGR00713">
    <property type="entry name" value="hemL"/>
    <property type="match status" value="1"/>
</dbReference>
<comment type="subunit">
    <text evidence="7">Homodimer.</text>
</comment>
<dbReference type="EMBL" id="CP061800">
    <property type="protein sequence ID" value="QTA84163.1"/>
    <property type="molecule type" value="Genomic_DNA"/>
</dbReference>
<comment type="catalytic activity">
    <reaction evidence="7">
        <text>(S)-4-amino-5-oxopentanoate = 5-aminolevulinate</text>
        <dbReference type="Rhea" id="RHEA:14265"/>
        <dbReference type="ChEBI" id="CHEBI:57501"/>
        <dbReference type="ChEBI" id="CHEBI:356416"/>
        <dbReference type="EC" id="5.4.3.8"/>
    </reaction>
</comment>
<feature type="modified residue" description="N6-(pyridoxal phosphate)lysine" evidence="7">
    <location>
        <position position="268"/>
    </location>
</feature>
<evidence type="ECO:0000256" key="4">
    <source>
        <dbReference type="ARBA" id="ARBA00022898"/>
    </source>
</evidence>
<accession>A0A975GKU8</accession>
<dbReference type="InterPro" id="IPR005814">
    <property type="entry name" value="Aminotrans_3"/>
</dbReference>
<sequence>MKYENSRKFFEQAMNIIPGGVNSPVRACKSVGSDHPLFINNADGCMIFDADGNSFIDYVGSWGPMILGHRHPKVTEALSFALAQGASFGAPTSAEIRLAQAVTEAVPSIEMVRMVNSGTEATMSAIRLARGFTGRDTIIKFDGCYHGHADTLLVEAGSGVATLGIPGSPGVPKSFVEHTLSLPYNDADCVREVMEKQGDKIACIIVEPVAGNMGLVPPAHGFLEILREVTEKSGSLLIFDEVMCGFRVAYGGAQELYGISPDITCLGKIIGGGLPVGAYGGKREFMEYIAPQGPVYQAGTLSGNPLAMSAGITTLEQLKKPGFYESLEEKSARLSEGLKKAAEKAEIKASFNRVGSMMGLFFTDKDVKNFADAKTSDLDLFSAYYKGMLQKGIYLAPSQFEAGFVSAAHTDEHIDTTIKAAEEVFAMLAR</sequence>
<keyword evidence="5 7" id="KW-0413">Isomerase</keyword>
<keyword evidence="6 7" id="KW-0627">Porphyrin biosynthesis</keyword>
<dbReference type="GO" id="GO:0008483">
    <property type="term" value="F:transaminase activity"/>
    <property type="evidence" value="ECO:0007669"/>
    <property type="project" value="InterPro"/>
</dbReference>
<dbReference type="FunFam" id="3.40.640.10:FF:000021">
    <property type="entry name" value="Glutamate-1-semialdehyde 2,1-aminomutase"/>
    <property type="match status" value="1"/>
</dbReference>
<comment type="pathway">
    <text evidence="2">Porphyrin-containing compound metabolism; protoporphyrin-IX biosynthesis; 5-aminolevulinate from L-glutamyl-tRNA(Glu): step 2/2.</text>
</comment>